<feature type="compositionally biased region" description="Low complexity" evidence="1">
    <location>
        <begin position="334"/>
        <end position="350"/>
    </location>
</feature>
<feature type="region of interest" description="Disordered" evidence="1">
    <location>
        <begin position="639"/>
        <end position="687"/>
    </location>
</feature>
<feature type="compositionally biased region" description="Polar residues" evidence="1">
    <location>
        <begin position="271"/>
        <end position="293"/>
    </location>
</feature>
<keyword evidence="4" id="KW-1185">Reference proteome</keyword>
<dbReference type="VEuPathDB" id="FungiDB:I302_06534"/>
<reference evidence="2" key="1">
    <citation type="submission" date="2013-07" db="EMBL/GenBank/DDBJ databases">
        <title>The Genome Sequence of Cryptococcus bestiolae CBS10118.</title>
        <authorList>
            <consortium name="The Broad Institute Genome Sequencing Platform"/>
            <person name="Cuomo C."/>
            <person name="Litvintseva A."/>
            <person name="Chen Y."/>
            <person name="Heitman J."/>
            <person name="Sun S."/>
            <person name="Springer D."/>
            <person name="Dromer F."/>
            <person name="Young S.K."/>
            <person name="Zeng Q."/>
            <person name="Gargeya S."/>
            <person name="Fitzgerald M."/>
            <person name="Abouelleil A."/>
            <person name="Alvarado L."/>
            <person name="Berlin A.M."/>
            <person name="Chapman S.B."/>
            <person name="Dewar J."/>
            <person name="Goldberg J."/>
            <person name="Griggs A."/>
            <person name="Gujja S."/>
            <person name="Hansen M."/>
            <person name="Howarth C."/>
            <person name="Imamovic A."/>
            <person name="Larimer J."/>
            <person name="McCowan C."/>
            <person name="Murphy C."/>
            <person name="Pearson M."/>
            <person name="Priest M."/>
            <person name="Roberts A."/>
            <person name="Saif S."/>
            <person name="Shea T."/>
            <person name="Sykes S."/>
            <person name="Wortman J."/>
            <person name="Nusbaum C."/>
            <person name="Birren B."/>
        </authorList>
    </citation>
    <scope>NUCLEOTIDE SEQUENCE [LARGE SCALE GENOMIC DNA]</scope>
    <source>
        <strain evidence="2">CBS 10118</strain>
    </source>
</reference>
<evidence type="ECO:0000313" key="4">
    <source>
        <dbReference type="Proteomes" id="UP000092730"/>
    </source>
</evidence>
<feature type="region of interest" description="Disordered" evidence="1">
    <location>
        <begin position="134"/>
        <end position="371"/>
    </location>
</feature>
<dbReference type="EMBL" id="KI894023">
    <property type="protein sequence ID" value="OCF23551.1"/>
    <property type="molecule type" value="Genomic_DNA"/>
</dbReference>
<gene>
    <name evidence="2" type="ORF">I302_06534</name>
    <name evidence="3" type="ORF">I302_107727</name>
</gene>
<evidence type="ECO:0000313" key="2">
    <source>
        <dbReference type="EMBL" id="OCF23551.1"/>
    </source>
</evidence>
<dbReference type="Proteomes" id="UP000092730">
    <property type="component" value="Chromosome 6"/>
</dbReference>
<name>A0A1B9FXR7_9TREE</name>
<protein>
    <submittedName>
        <fullName evidence="2">Uncharacterized protein</fullName>
    </submittedName>
</protein>
<dbReference type="AlphaFoldDB" id="A0A1B9FXR7"/>
<feature type="compositionally biased region" description="Basic and acidic residues" evidence="1">
    <location>
        <begin position="252"/>
        <end position="269"/>
    </location>
</feature>
<accession>A0A1B9FXR7</accession>
<feature type="region of interest" description="Disordered" evidence="1">
    <location>
        <begin position="432"/>
        <end position="462"/>
    </location>
</feature>
<dbReference type="KEGG" id="kbi:30210933"/>
<feature type="compositionally biased region" description="Polar residues" evidence="1">
    <location>
        <begin position="213"/>
        <end position="226"/>
    </location>
</feature>
<organism evidence="2">
    <name type="scientific">Kwoniella bestiolae CBS 10118</name>
    <dbReference type="NCBI Taxonomy" id="1296100"/>
    <lineage>
        <taxon>Eukaryota</taxon>
        <taxon>Fungi</taxon>
        <taxon>Dikarya</taxon>
        <taxon>Basidiomycota</taxon>
        <taxon>Agaricomycotina</taxon>
        <taxon>Tremellomycetes</taxon>
        <taxon>Tremellales</taxon>
        <taxon>Cryptococcaceae</taxon>
        <taxon>Kwoniella</taxon>
    </lineage>
</organism>
<dbReference type="EMBL" id="CP144546">
    <property type="protein sequence ID" value="WVW85689.1"/>
    <property type="molecule type" value="Genomic_DNA"/>
</dbReference>
<reference evidence="3" key="4">
    <citation type="submission" date="2024-02" db="EMBL/GenBank/DDBJ databases">
        <title>Comparative genomics of Cryptococcus and Kwoniella reveals pathogenesis evolution and contrasting modes of karyotype evolution via chromosome fusion or intercentromeric recombination.</title>
        <authorList>
            <person name="Coelho M.A."/>
            <person name="David-Palma M."/>
            <person name="Shea T."/>
            <person name="Bowers K."/>
            <person name="McGinley-Smith S."/>
            <person name="Mohammad A.W."/>
            <person name="Gnirke A."/>
            <person name="Yurkov A.M."/>
            <person name="Nowrousian M."/>
            <person name="Sun S."/>
            <person name="Cuomo C.A."/>
            <person name="Heitman J."/>
        </authorList>
    </citation>
    <scope>NUCLEOTIDE SEQUENCE</scope>
    <source>
        <strain evidence="3">CBS 10118</strain>
    </source>
</reference>
<evidence type="ECO:0000256" key="1">
    <source>
        <dbReference type="SAM" id="MobiDB-lite"/>
    </source>
</evidence>
<sequence>MSSHLPSTPDCAMPKPSAINDLLRSPLTMTDIREKMNELVKSQGFKYVPDSRKDKSSRVGSGFSILCEFHGSKTAARWHKSGCRHQITFMPADPAHTSGKILWKIDWERSVSKSDCYIDLDDLNSDYSDDDSFIGHNHPAAAVESSFDNEEEEPEEKGKRKGKGKGNAKVGGAYEQDGPWESKSPEESDEEMDNSSLPCSRLPSVNPALLIEGSSSSSKPAHNTRSAARAKKNGSSNIKGKGKAARNFTYHPHPDLSDSSNEPKDDHDPPQSLNSTQSIDTPFNSLPSILLGQSSSSHATSSSTDGPSSLTNQITAFTDQTFPTDTSFATNDNPSEPGESSTSSSTLSGLAPPTQAGNSITALRRTETNDTEFHFNLAKEEVRILREENARLKVEVQRYSQELKGKRQAKPRPKPIVKVSDFILEGIRQDKEKAEERVGELESSMTKERNARTEAEEKNGHLEERIEKLENALKSEKEARKKLQDELESMTTELKSVKSKNGELEEKINKYQRSHKDRQLDLQSERSKIEALQKEIEGYEGKMELLEEKNTALSDEMKADRERFDLAQLQLQVKNCEKLELEVEEWTNKYEEDVRMGEIERDRETVGKYPQLDELHEEVVPMLARLQKRFKAVKALEEHDKNVEKKKKEEDERDKRRAEEERKRRLVENEENERKRRKLEEDLSNCE</sequence>
<dbReference type="OrthoDB" id="10684851at2759"/>
<reference evidence="3" key="2">
    <citation type="submission" date="2013-07" db="EMBL/GenBank/DDBJ databases">
        <authorList>
            <consortium name="The Broad Institute Genome Sequencing Platform"/>
            <person name="Cuomo C."/>
            <person name="Litvintseva A."/>
            <person name="Chen Y."/>
            <person name="Heitman J."/>
            <person name="Sun S."/>
            <person name="Springer D."/>
            <person name="Dromer F."/>
            <person name="Young S.K."/>
            <person name="Zeng Q."/>
            <person name="Gargeya S."/>
            <person name="Fitzgerald M."/>
            <person name="Abouelleil A."/>
            <person name="Alvarado L."/>
            <person name="Berlin A.M."/>
            <person name="Chapman S.B."/>
            <person name="Dewar J."/>
            <person name="Goldberg J."/>
            <person name="Griggs A."/>
            <person name="Gujja S."/>
            <person name="Hansen M."/>
            <person name="Howarth C."/>
            <person name="Imamovic A."/>
            <person name="Larimer J."/>
            <person name="McCowan C."/>
            <person name="Murphy C."/>
            <person name="Pearson M."/>
            <person name="Priest M."/>
            <person name="Roberts A."/>
            <person name="Saif S."/>
            <person name="Shea T."/>
            <person name="Sykes S."/>
            <person name="Wortman J."/>
            <person name="Nusbaum C."/>
            <person name="Birren B."/>
        </authorList>
    </citation>
    <scope>NUCLEOTIDE SEQUENCE</scope>
    <source>
        <strain evidence="3">CBS 10118</strain>
    </source>
</reference>
<dbReference type="RefSeq" id="XP_019044621.1">
    <property type="nucleotide sequence ID" value="XM_019193144.1"/>
</dbReference>
<dbReference type="GeneID" id="30210933"/>
<evidence type="ECO:0000313" key="3">
    <source>
        <dbReference type="EMBL" id="WVW85689.1"/>
    </source>
</evidence>
<feature type="compositionally biased region" description="Low complexity" evidence="1">
    <location>
        <begin position="294"/>
        <end position="311"/>
    </location>
</feature>
<dbReference type="SUPFAM" id="SSF57997">
    <property type="entry name" value="Tropomyosin"/>
    <property type="match status" value="1"/>
</dbReference>
<feature type="compositionally biased region" description="Polar residues" evidence="1">
    <location>
        <begin position="312"/>
        <end position="333"/>
    </location>
</feature>
<dbReference type="Gene3D" id="1.10.287.1490">
    <property type="match status" value="1"/>
</dbReference>
<feature type="compositionally biased region" description="Basic and acidic residues" evidence="1">
    <location>
        <begin position="639"/>
        <end position="681"/>
    </location>
</feature>
<reference evidence="2" key="3">
    <citation type="submission" date="2014-01" db="EMBL/GenBank/DDBJ databases">
        <title>Evolution of pathogenesis and genome organization in the Tremellales.</title>
        <authorList>
            <person name="Cuomo C."/>
            <person name="Litvintseva A."/>
            <person name="Heitman J."/>
            <person name="Chen Y."/>
            <person name="Sun S."/>
            <person name="Springer D."/>
            <person name="Dromer F."/>
            <person name="Young S."/>
            <person name="Zeng Q."/>
            <person name="Chapman S."/>
            <person name="Gujja S."/>
            <person name="Saif S."/>
            <person name="Birren B."/>
        </authorList>
    </citation>
    <scope>NUCLEOTIDE SEQUENCE</scope>
    <source>
        <strain evidence="2">CBS 10118</strain>
    </source>
</reference>
<proteinExistence type="predicted"/>